<organism evidence="2 3">
    <name type="scientific">Acrobeloides nanus</name>
    <dbReference type="NCBI Taxonomy" id="290746"/>
    <lineage>
        <taxon>Eukaryota</taxon>
        <taxon>Metazoa</taxon>
        <taxon>Ecdysozoa</taxon>
        <taxon>Nematoda</taxon>
        <taxon>Chromadorea</taxon>
        <taxon>Rhabditida</taxon>
        <taxon>Tylenchina</taxon>
        <taxon>Cephalobomorpha</taxon>
        <taxon>Cephaloboidea</taxon>
        <taxon>Cephalobidae</taxon>
        <taxon>Acrobeloides</taxon>
    </lineage>
</organism>
<evidence type="ECO:0000313" key="2">
    <source>
        <dbReference type="Proteomes" id="UP000887540"/>
    </source>
</evidence>
<proteinExistence type="predicted"/>
<name>A0A914DV53_9BILA</name>
<feature type="transmembrane region" description="Helical" evidence="1">
    <location>
        <begin position="42"/>
        <end position="64"/>
    </location>
</feature>
<feature type="transmembrane region" description="Helical" evidence="1">
    <location>
        <begin position="178"/>
        <end position="201"/>
    </location>
</feature>
<keyword evidence="2" id="KW-1185">Reference proteome</keyword>
<evidence type="ECO:0000313" key="3">
    <source>
        <dbReference type="WBParaSite" id="ACRNAN_scaffold3832.g25751.t1"/>
    </source>
</evidence>
<keyword evidence="1" id="KW-1133">Transmembrane helix</keyword>
<accession>A0A914DV53</accession>
<reference evidence="3" key="1">
    <citation type="submission" date="2022-11" db="UniProtKB">
        <authorList>
            <consortium name="WormBaseParasite"/>
        </authorList>
    </citation>
    <scope>IDENTIFICATION</scope>
</reference>
<dbReference type="Proteomes" id="UP000887540">
    <property type="component" value="Unplaced"/>
</dbReference>
<keyword evidence="1" id="KW-0472">Membrane</keyword>
<feature type="transmembrane region" description="Helical" evidence="1">
    <location>
        <begin position="284"/>
        <end position="303"/>
    </location>
</feature>
<keyword evidence="1" id="KW-0812">Transmembrane</keyword>
<dbReference type="WBParaSite" id="ACRNAN_scaffold3832.g25751.t1">
    <property type="protein sequence ID" value="ACRNAN_scaffold3832.g25751.t1"/>
    <property type="gene ID" value="ACRNAN_scaffold3832.g25751"/>
</dbReference>
<feature type="transmembrane region" description="Helical" evidence="1">
    <location>
        <begin position="213"/>
        <end position="235"/>
    </location>
</feature>
<feature type="transmembrane region" description="Helical" evidence="1">
    <location>
        <begin position="120"/>
        <end position="140"/>
    </location>
</feature>
<sequence length="364" mass="40904">MDEENSAVLKILRDPTCVKLFCAGLSFLQLLIFGMLDFNSSPILTIVISSITFLSSLLVISLVVNKKTESFAKFHFWKCITGKVKIEWDGMYYTYVTVFSSFNLLAIVDNFIHLGKNHEITMGLIVIAILGMVLTFFYFVEAYRSYVQIKANFGDMANEVYAPTCYARLLKLIGRFPVIMRLVILVLSVVSIAFIAIGRSMLGWYYNYDCKNFFTIFALFATSLLIGISVINIGFIKFKCFQAKLEKVTNKDIACCIRSGLPLAMASISFCGFGVSLPQFDRDFITPIIAGITLVATLLLALAESHGKMEDDDSQFVEEDQRSMLPKNLAKHIMNPVVSDQLKNQFVADEATTENPYNNRPLII</sequence>
<feature type="transmembrane region" description="Helical" evidence="1">
    <location>
        <begin position="92"/>
        <end position="114"/>
    </location>
</feature>
<evidence type="ECO:0000256" key="1">
    <source>
        <dbReference type="SAM" id="Phobius"/>
    </source>
</evidence>
<dbReference type="AlphaFoldDB" id="A0A914DV53"/>
<protein>
    <submittedName>
        <fullName evidence="3">Gustatory receptor</fullName>
    </submittedName>
</protein>
<feature type="transmembrane region" description="Helical" evidence="1">
    <location>
        <begin position="256"/>
        <end position="278"/>
    </location>
</feature>
<feature type="transmembrane region" description="Helical" evidence="1">
    <location>
        <begin position="17"/>
        <end position="36"/>
    </location>
</feature>